<feature type="region of interest" description="Disordered" evidence="1">
    <location>
        <begin position="1"/>
        <end position="48"/>
    </location>
</feature>
<dbReference type="EMBL" id="JAXOVC010000006">
    <property type="protein sequence ID" value="KAK4499761.1"/>
    <property type="molecule type" value="Genomic_DNA"/>
</dbReference>
<sequence length="196" mass="20938">MPDSGGITTDPNYGITISASSNPDYNPPSRKQRRTAGSEQLQRTHARGWNTTLARRQGGICTDGTGTLEILDTFENAEKAGEMYAVTGRLPSGSMYTIQDSDSESIGVSTSVSVESGFYGLFDASASVSVSGDLTVMTTTGVNVNVDCDAGQEGIIYLYPVYTEYFGECTSNNNAPIYVYVPIDTQNNSMVQCLGD</sequence>
<comment type="caution">
    <text evidence="2">The sequence shown here is derived from an EMBL/GenBank/DDBJ whole genome shotgun (WGS) entry which is preliminary data.</text>
</comment>
<proteinExistence type="predicted"/>
<accession>A0ABR0EES9</accession>
<evidence type="ECO:0000313" key="2">
    <source>
        <dbReference type="EMBL" id="KAK4499761.1"/>
    </source>
</evidence>
<name>A0ABR0EES9_ZASCE</name>
<feature type="compositionally biased region" description="Polar residues" evidence="1">
    <location>
        <begin position="35"/>
        <end position="48"/>
    </location>
</feature>
<evidence type="ECO:0000313" key="3">
    <source>
        <dbReference type="Proteomes" id="UP001305779"/>
    </source>
</evidence>
<feature type="compositionally biased region" description="Polar residues" evidence="1">
    <location>
        <begin position="1"/>
        <end position="24"/>
    </location>
</feature>
<evidence type="ECO:0000256" key="1">
    <source>
        <dbReference type="SAM" id="MobiDB-lite"/>
    </source>
</evidence>
<protein>
    <submittedName>
        <fullName evidence="2">Uncharacterized protein</fullName>
    </submittedName>
</protein>
<reference evidence="2 3" key="1">
    <citation type="journal article" date="2023" name="G3 (Bethesda)">
        <title>A chromosome-level genome assembly of Zasmidium syzygii isolated from banana leaves.</title>
        <authorList>
            <person name="van Westerhoven A.C."/>
            <person name="Mehrabi R."/>
            <person name="Talebi R."/>
            <person name="Steentjes M.B.F."/>
            <person name="Corcolon B."/>
            <person name="Chong P.A."/>
            <person name="Kema G.H.J."/>
            <person name="Seidl M.F."/>
        </authorList>
    </citation>
    <scope>NUCLEOTIDE SEQUENCE [LARGE SCALE GENOMIC DNA]</scope>
    <source>
        <strain evidence="2 3">P124</strain>
    </source>
</reference>
<organism evidence="2 3">
    <name type="scientific">Zasmidium cellare</name>
    <name type="common">Wine cellar mold</name>
    <name type="synonym">Racodium cellare</name>
    <dbReference type="NCBI Taxonomy" id="395010"/>
    <lineage>
        <taxon>Eukaryota</taxon>
        <taxon>Fungi</taxon>
        <taxon>Dikarya</taxon>
        <taxon>Ascomycota</taxon>
        <taxon>Pezizomycotina</taxon>
        <taxon>Dothideomycetes</taxon>
        <taxon>Dothideomycetidae</taxon>
        <taxon>Mycosphaerellales</taxon>
        <taxon>Mycosphaerellaceae</taxon>
        <taxon>Zasmidium</taxon>
    </lineage>
</organism>
<dbReference type="Proteomes" id="UP001305779">
    <property type="component" value="Unassembled WGS sequence"/>
</dbReference>
<gene>
    <name evidence="2" type="ORF">PRZ48_007947</name>
</gene>
<keyword evidence="3" id="KW-1185">Reference proteome</keyword>